<dbReference type="FunFam" id="3.40.47.10:FF:000004">
    <property type="entry name" value="3-oxoacyl-[acyl-carrier-protein] synthase 3"/>
    <property type="match status" value="1"/>
</dbReference>
<protein>
    <recommendedName>
        <fullName evidence="3">beta-ketoacyl-[acyl-carrier-protein] synthase III</fullName>
        <ecNumber evidence="3">2.3.1.180</ecNumber>
    </recommendedName>
</protein>
<comment type="catalytic activity">
    <reaction evidence="9">
        <text>malonyl-[ACP] + acetyl-CoA + H(+) = 3-oxobutanoyl-[ACP] + CO2 + CoA</text>
        <dbReference type="Rhea" id="RHEA:12080"/>
        <dbReference type="Rhea" id="RHEA-COMP:9623"/>
        <dbReference type="Rhea" id="RHEA-COMP:9625"/>
        <dbReference type="ChEBI" id="CHEBI:15378"/>
        <dbReference type="ChEBI" id="CHEBI:16526"/>
        <dbReference type="ChEBI" id="CHEBI:57287"/>
        <dbReference type="ChEBI" id="CHEBI:57288"/>
        <dbReference type="ChEBI" id="CHEBI:78449"/>
        <dbReference type="ChEBI" id="CHEBI:78450"/>
        <dbReference type="EC" id="2.3.1.180"/>
    </reaction>
</comment>
<comment type="caution">
    <text evidence="13">The sequence shown here is derived from an EMBL/GenBank/DDBJ whole genome shotgun (WGS) entry which is preliminary data.</text>
</comment>
<evidence type="ECO:0000259" key="11">
    <source>
        <dbReference type="Pfam" id="PF08541"/>
    </source>
</evidence>
<feature type="domain" description="Beta-ketoacyl-[acyl-carrier-protein] synthase III N-terminal" evidence="12">
    <location>
        <begin position="146"/>
        <end position="225"/>
    </location>
</feature>
<dbReference type="InterPro" id="IPR004655">
    <property type="entry name" value="FabH"/>
</dbReference>
<dbReference type="EMBL" id="JAUHHV010000001">
    <property type="protein sequence ID" value="KAK1438718.1"/>
    <property type="molecule type" value="Genomic_DNA"/>
</dbReference>
<keyword evidence="8" id="KW-0275">Fatty acid biosynthesis</keyword>
<reference evidence="13" key="1">
    <citation type="journal article" date="2023" name="bioRxiv">
        <title>Improved chromosome-level genome assembly for marigold (Tagetes erecta).</title>
        <authorList>
            <person name="Jiang F."/>
            <person name="Yuan L."/>
            <person name="Wang S."/>
            <person name="Wang H."/>
            <person name="Xu D."/>
            <person name="Wang A."/>
            <person name="Fan W."/>
        </authorList>
    </citation>
    <scope>NUCLEOTIDE SEQUENCE</scope>
    <source>
        <strain evidence="13">WSJ</strain>
        <tissue evidence="13">Leaf</tissue>
    </source>
</reference>
<dbReference type="PANTHER" id="PTHR43091">
    <property type="entry name" value="3-OXOACYL-[ACYL-CARRIER-PROTEIN] SYNTHASE"/>
    <property type="match status" value="1"/>
</dbReference>
<dbReference type="Pfam" id="PF08541">
    <property type="entry name" value="ACP_syn_III_C"/>
    <property type="match status" value="1"/>
</dbReference>
<dbReference type="Gene3D" id="3.40.47.10">
    <property type="match status" value="1"/>
</dbReference>
<dbReference type="HAMAP" id="MF_01815">
    <property type="entry name" value="FabH"/>
    <property type="match status" value="1"/>
</dbReference>
<dbReference type="Pfam" id="PF08545">
    <property type="entry name" value="ACP_syn_III"/>
    <property type="match status" value="1"/>
</dbReference>
<dbReference type="GO" id="GO:0006633">
    <property type="term" value="P:fatty acid biosynthetic process"/>
    <property type="evidence" value="ECO:0007669"/>
    <property type="project" value="UniProtKB-KW"/>
</dbReference>
<dbReference type="AlphaFoldDB" id="A0AAD8LCW4"/>
<dbReference type="InterPro" id="IPR016039">
    <property type="entry name" value="Thiolase-like"/>
</dbReference>
<keyword evidence="14" id="KW-1185">Reference proteome</keyword>
<dbReference type="SUPFAM" id="SSF53901">
    <property type="entry name" value="Thiolase-like"/>
    <property type="match status" value="1"/>
</dbReference>
<dbReference type="Proteomes" id="UP001229421">
    <property type="component" value="Unassembled WGS sequence"/>
</dbReference>
<gene>
    <name evidence="13" type="ORF">QVD17_04528</name>
</gene>
<accession>A0AAD8LCW4</accession>
<proteinExistence type="inferred from homology"/>
<evidence type="ECO:0000256" key="6">
    <source>
        <dbReference type="ARBA" id="ARBA00022832"/>
    </source>
</evidence>
<comment type="function">
    <text evidence="10">Catalyzes the condensation reaction of fatty acid synthesis by the addition to an acyl acceptor of two carbons from malonyl-ACP. KAS III catalyzes the first condensation reaction which initiates fatty acid synthesis and may therefore play a role in governing the total rate of fatty acid production. Possesses both acetoacetyl-ACP synthase and acetyl transacylase activities.</text>
</comment>
<feature type="domain" description="Beta-ketoacyl-[acyl-carrier-protein] synthase III C-terminal" evidence="11">
    <location>
        <begin position="286"/>
        <end position="375"/>
    </location>
</feature>
<keyword evidence="7" id="KW-0443">Lipid metabolism</keyword>
<comment type="pathway">
    <text evidence="1">Lipid metabolism; fatty acid biosynthesis.</text>
</comment>
<keyword evidence="5" id="KW-0808">Transferase</keyword>
<dbReference type="GO" id="GO:0009507">
    <property type="term" value="C:chloroplast"/>
    <property type="evidence" value="ECO:0007669"/>
    <property type="project" value="TreeGrafter"/>
</dbReference>
<evidence type="ECO:0000256" key="2">
    <source>
        <dbReference type="ARBA" id="ARBA00008642"/>
    </source>
</evidence>
<evidence type="ECO:0000256" key="3">
    <source>
        <dbReference type="ARBA" id="ARBA00012333"/>
    </source>
</evidence>
<dbReference type="NCBIfam" id="TIGR00747">
    <property type="entry name" value="fabH"/>
    <property type="match status" value="1"/>
</dbReference>
<dbReference type="GO" id="GO:0004315">
    <property type="term" value="F:3-oxoacyl-[acyl-carrier-protein] synthase activity"/>
    <property type="evidence" value="ECO:0007669"/>
    <property type="project" value="InterPro"/>
</dbReference>
<evidence type="ECO:0000313" key="13">
    <source>
        <dbReference type="EMBL" id="KAK1438718.1"/>
    </source>
</evidence>
<organism evidence="13 14">
    <name type="scientific">Tagetes erecta</name>
    <name type="common">African marigold</name>
    <dbReference type="NCBI Taxonomy" id="13708"/>
    <lineage>
        <taxon>Eukaryota</taxon>
        <taxon>Viridiplantae</taxon>
        <taxon>Streptophyta</taxon>
        <taxon>Embryophyta</taxon>
        <taxon>Tracheophyta</taxon>
        <taxon>Spermatophyta</taxon>
        <taxon>Magnoliopsida</taxon>
        <taxon>eudicotyledons</taxon>
        <taxon>Gunneridae</taxon>
        <taxon>Pentapetalae</taxon>
        <taxon>asterids</taxon>
        <taxon>campanulids</taxon>
        <taxon>Asterales</taxon>
        <taxon>Asteraceae</taxon>
        <taxon>Asteroideae</taxon>
        <taxon>Heliantheae alliance</taxon>
        <taxon>Tageteae</taxon>
        <taxon>Tagetes</taxon>
    </lineage>
</organism>
<dbReference type="InterPro" id="IPR013751">
    <property type="entry name" value="ACP_syn_III_N"/>
</dbReference>
<evidence type="ECO:0000256" key="4">
    <source>
        <dbReference type="ARBA" id="ARBA00022516"/>
    </source>
</evidence>
<evidence type="ECO:0000256" key="9">
    <source>
        <dbReference type="ARBA" id="ARBA00052419"/>
    </source>
</evidence>
<sequence length="376" mass="40425">MSSSSFGINRSGFYSCSPTLSKRISCSSSSLESRSSRYISKGCKLIGCGSAIPSHEFSNDDLAKIVDTSDEWISARTGIRSRRILTGKENLTTLAVEAARKALEMAEVNADDVDLILFCSSSPDQMFGGAPEVQKELGCKRNPPAFDIRAACSGFLLGLVTASSYIRGGSFTNVLVIGADNVSRYIDWTDKKTCVLFGDAAGAVLVQACDSEEDGLFGFDLHTDGFGSRHVYADVKHTKRNIALDLNGTALGFSPTCPSISFIHMNGQEVYRFAVSVVPKSIKASLAKARLKLSDIDWLLLHQANMRIIDRVATKLEFPMDRVISNLANYGNTSAASIPLALDEAIRSGKVKEGETIATAGFGGGLTWGSAIVRWC</sequence>
<dbReference type="GO" id="GO:0033818">
    <property type="term" value="F:beta-ketoacyl-acyl-carrier-protein synthase III activity"/>
    <property type="evidence" value="ECO:0007669"/>
    <property type="project" value="UniProtKB-EC"/>
</dbReference>
<evidence type="ECO:0000256" key="10">
    <source>
        <dbReference type="ARBA" id="ARBA00057449"/>
    </source>
</evidence>
<comment type="similarity">
    <text evidence="2">Belongs to the thiolase-like superfamily. FabH family.</text>
</comment>
<dbReference type="NCBIfam" id="NF006829">
    <property type="entry name" value="PRK09352.1"/>
    <property type="match status" value="1"/>
</dbReference>
<dbReference type="InterPro" id="IPR013747">
    <property type="entry name" value="ACP_syn_III_C"/>
</dbReference>
<dbReference type="CDD" id="cd00830">
    <property type="entry name" value="KAS_III"/>
    <property type="match status" value="1"/>
</dbReference>
<evidence type="ECO:0000256" key="1">
    <source>
        <dbReference type="ARBA" id="ARBA00005194"/>
    </source>
</evidence>
<evidence type="ECO:0000256" key="5">
    <source>
        <dbReference type="ARBA" id="ARBA00022679"/>
    </source>
</evidence>
<dbReference type="EC" id="2.3.1.180" evidence="3"/>
<evidence type="ECO:0000259" key="12">
    <source>
        <dbReference type="Pfam" id="PF08545"/>
    </source>
</evidence>
<evidence type="ECO:0000313" key="14">
    <source>
        <dbReference type="Proteomes" id="UP001229421"/>
    </source>
</evidence>
<evidence type="ECO:0000256" key="8">
    <source>
        <dbReference type="ARBA" id="ARBA00023160"/>
    </source>
</evidence>
<keyword evidence="4" id="KW-0444">Lipid biosynthesis</keyword>
<name>A0AAD8LCW4_TARER</name>
<evidence type="ECO:0000256" key="7">
    <source>
        <dbReference type="ARBA" id="ARBA00023098"/>
    </source>
</evidence>
<dbReference type="PANTHER" id="PTHR43091:SF4">
    <property type="entry name" value="BETA-KETOACYL-[ACYL-CARRIER-PROTEIN] SYNTHASE III"/>
    <property type="match status" value="1"/>
</dbReference>
<keyword evidence="6" id="KW-0276">Fatty acid metabolism</keyword>